<gene>
    <name evidence="1" type="ORF">H7I41_26915</name>
</gene>
<reference evidence="1" key="2">
    <citation type="journal article" date="2022" name="BMC Genomics">
        <title>Comparative genome analysis of mycobacteria focusing on tRNA and non-coding RNA.</title>
        <authorList>
            <person name="Behra P.R.K."/>
            <person name="Pettersson B.M.F."/>
            <person name="Ramesh M."/>
            <person name="Das S."/>
            <person name="Dasgupta S."/>
            <person name="Kirsebom L.A."/>
        </authorList>
    </citation>
    <scope>NUCLEOTIDE SEQUENCE</scope>
    <source>
        <strain evidence="1">DSM 44615</strain>
    </source>
</reference>
<feature type="non-terminal residue" evidence="1">
    <location>
        <position position="1"/>
    </location>
</feature>
<accession>A0A9X2YUE5</accession>
<dbReference type="InterPro" id="IPR015943">
    <property type="entry name" value="WD40/YVTN_repeat-like_dom_sf"/>
</dbReference>
<keyword evidence="2" id="KW-1185">Reference proteome</keyword>
<feature type="non-terminal residue" evidence="1">
    <location>
        <position position="169"/>
    </location>
</feature>
<dbReference type="PANTHER" id="PTHR47197:SF3">
    <property type="entry name" value="DIHYDRO-HEME D1 DEHYDROGENASE"/>
    <property type="match status" value="1"/>
</dbReference>
<dbReference type="InterPro" id="IPR011964">
    <property type="entry name" value="YVTN_b-propeller_repeat"/>
</dbReference>
<dbReference type="AlphaFoldDB" id="A0A9X2YUE5"/>
<comment type="caution">
    <text evidence="1">The sequence shown here is derived from an EMBL/GenBank/DDBJ whole genome shotgun (WGS) entry which is preliminary data.</text>
</comment>
<proteinExistence type="predicted"/>
<dbReference type="Proteomes" id="UP001140293">
    <property type="component" value="Unassembled WGS sequence"/>
</dbReference>
<dbReference type="EMBL" id="JACKSJ010000246">
    <property type="protein sequence ID" value="MCV7173560.1"/>
    <property type="molecule type" value="Genomic_DNA"/>
</dbReference>
<dbReference type="InterPro" id="IPR051200">
    <property type="entry name" value="Host-pathogen_enzymatic-act"/>
</dbReference>
<evidence type="ECO:0000313" key="1">
    <source>
        <dbReference type="EMBL" id="MCV7173560.1"/>
    </source>
</evidence>
<dbReference type="PANTHER" id="PTHR47197">
    <property type="entry name" value="PROTEIN NIRF"/>
    <property type="match status" value="1"/>
</dbReference>
<dbReference type="Gene3D" id="2.130.10.10">
    <property type="entry name" value="YVTN repeat-like/Quinoprotein amine dehydrogenase"/>
    <property type="match status" value="1"/>
</dbReference>
<name>A0A9X2YUE5_9MYCO</name>
<protein>
    <submittedName>
        <fullName evidence="1">YncE family protein</fullName>
    </submittedName>
</protein>
<dbReference type="NCBIfam" id="TIGR02276">
    <property type="entry name" value="beta_rpt_yvtn"/>
    <property type="match status" value="2"/>
</dbReference>
<dbReference type="RefSeq" id="WP_264015730.1">
    <property type="nucleotide sequence ID" value="NZ_JACKSJ010000246.1"/>
</dbReference>
<dbReference type="InterPro" id="IPR011048">
    <property type="entry name" value="Haem_d1_sf"/>
</dbReference>
<dbReference type="SUPFAM" id="SSF51004">
    <property type="entry name" value="C-terminal (heme d1) domain of cytochrome cd1-nitrite reductase"/>
    <property type="match status" value="1"/>
</dbReference>
<sequence>DVAVSPDGKRVYLNTQGGGGTVTVIDTGTNKVIGSPITIGGIPSGLAVSPDGTRVYATNYYSVSVIDTVTHRNTVIYSAPLVGASAAYLVDVAVSPDNTRVYFTSVNRTTGAGTVSVIDTATNAMIGVPITVGSKPQSLAVSPDGTRIYVTGMNATGINATGPGTVSVI</sequence>
<organism evidence="1 2">
    <name type="scientific">[Mycobacterium] manitobense</name>
    <dbReference type="NCBI Taxonomy" id="190147"/>
    <lineage>
        <taxon>Bacteria</taxon>
        <taxon>Bacillati</taxon>
        <taxon>Actinomycetota</taxon>
        <taxon>Actinomycetes</taxon>
        <taxon>Mycobacteriales</taxon>
        <taxon>Mycobacteriaceae</taxon>
        <taxon>Mycolicibacterium</taxon>
    </lineage>
</organism>
<evidence type="ECO:0000313" key="2">
    <source>
        <dbReference type="Proteomes" id="UP001140293"/>
    </source>
</evidence>
<reference evidence="1" key="1">
    <citation type="submission" date="2020-07" db="EMBL/GenBank/DDBJ databases">
        <authorList>
            <person name="Pettersson B.M.F."/>
            <person name="Behra P.R.K."/>
            <person name="Ramesh M."/>
            <person name="Das S."/>
            <person name="Dasgupta S."/>
            <person name="Kirsebom L.A."/>
        </authorList>
    </citation>
    <scope>NUCLEOTIDE SEQUENCE</scope>
    <source>
        <strain evidence="1">DSM 44615</strain>
    </source>
</reference>